<protein>
    <submittedName>
        <fullName evidence="1">Uncharacterized protein</fullName>
    </submittedName>
</protein>
<gene>
    <name evidence="1" type="ORF">SH601_04945</name>
</gene>
<dbReference type="EMBL" id="JAWZSR010000002">
    <property type="protein sequence ID" value="MDX8045330.1"/>
    <property type="molecule type" value="Genomic_DNA"/>
</dbReference>
<organism evidence="1 2">
    <name type="scientific">Gracilibacillus pellucidus</name>
    <dbReference type="NCBI Taxonomy" id="3095368"/>
    <lineage>
        <taxon>Bacteria</taxon>
        <taxon>Bacillati</taxon>
        <taxon>Bacillota</taxon>
        <taxon>Bacilli</taxon>
        <taxon>Bacillales</taxon>
        <taxon>Bacillaceae</taxon>
        <taxon>Gracilibacillus</taxon>
    </lineage>
</organism>
<comment type="caution">
    <text evidence="1">The sequence shown here is derived from an EMBL/GenBank/DDBJ whole genome shotgun (WGS) entry which is preliminary data.</text>
</comment>
<keyword evidence="2" id="KW-1185">Reference proteome</keyword>
<sequence length="156" mass="18589">MKIKHPFSSALTTGNILILRLFLKIFGKLLAMLLYVFSHFTFMQDSLQIVDRYEIKEDYFVYDSAIINLTEKQLIDRIAKLQEKYSDVYLIRMDENMHPESEKNNKLKLHQFCSGHDELNLAGFQHDFILYLQNKHLPIFYATLLSLMNLNLYFRE</sequence>
<dbReference type="Proteomes" id="UP001277972">
    <property type="component" value="Unassembled WGS sequence"/>
</dbReference>
<proteinExistence type="predicted"/>
<accession>A0ACC6M2Z0</accession>
<evidence type="ECO:0000313" key="1">
    <source>
        <dbReference type="EMBL" id="MDX8045330.1"/>
    </source>
</evidence>
<reference evidence="1" key="1">
    <citation type="submission" date="2023-11" db="EMBL/GenBank/DDBJ databases">
        <title>Gracilibacillus pellucida a moderately halophilic bacterium isolated from saline soil in Xinjiang province.</title>
        <authorList>
            <person name="Zhang Z."/>
            <person name="Tan F."/>
            <person name="Wang Y."/>
            <person name="Xia M."/>
        </authorList>
    </citation>
    <scope>NUCLEOTIDE SEQUENCE</scope>
    <source>
        <strain evidence="1">S3-1-1</strain>
    </source>
</reference>
<evidence type="ECO:0000313" key="2">
    <source>
        <dbReference type="Proteomes" id="UP001277972"/>
    </source>
</evidence>
<name>A0ACC6M2Z0_9BACI</name>